<keyword evidence="2" id="KW-1003">Cell membrane</keyword>
<sequence length="431" mass="44923">MKLPGLSTLHRHVATYGVYAGALMVRGTELVGKLGLYMLAARILGAHEAGLFFLCITWVGLAATAARAGFEKATVRHIASEIALGRLDTARAAMRTGALWVFLGGVVATFLTLIIATPAATLIFADPSLAPPLLIAAVAILPQALCFFVAHALFGLDRGVAGQFVQNASWPIFTLGAMLAGVRSLDGILYALAAANLASMLIGVVFLVRARPDRIAVRKGPKSASTLPELWRTALPLGVVEVVQVSLTAIPIMLLAAVAAPSVVGAFSVANRLSQLIWVVIIAIGSIAAPRFAALHRLQDWAGLRAQNRRARLLVALAGLPPIALMMLFPATILGLIGPGYEIAATALAIMCLGQLVNCLLPCQDIMLAMTGQGSVLRWLNFAQLGTCIVAGALLVPAFGMTGAAVLSALVIAQGAVGTTLMVRCRLPQAL</sequence>
<dbReference type="KEGG" id="apra:G3A50_18250"/>
<feature type="transmembrane region" description="Helical" evidence="6">
    <location>
        <begin position="313"/>
        <end position="337"/>
    </location>
</feature>
<keyword evidence="4 6" id="KW-1133">Transmembrane helix</keyword>
<evidence type="ECO:0000256" key="3">
    <source>
        <dbReference type="ARBA" id="ARBA00022692"/>
    </source>
</evidence>
<feature type="transmembrane region" description="Helical" evidence="6">
    <location>
        <begin position="188"/>
        <end position="208"/>
    </location>
</feature>
<proteinExistence type="predicted"/>
<dbReference type="EMBL" id="CP048630">
    <property type="protein sequence ID" value="QIB35434.1"/>
    <property type="molecule type" value="Genomic_DNA"/>
</dbReference>
<dbReference type="InterPro" id="IPR002797">
    <property type="entry name" value="Polysacc_synth"/>
</dbReference>
<dbReference type="PANTHER" id="PTHR30250:SF11">
    <property type="entry name" value="O-ANTIGEN TRANSPORTER-RELATED"/>
    <property type="match status" value="1"/>
</dbReference>
<reference evidence="7 8" key="1">
    <citation type="submission" date="2020-02" db="EMBL/GenBank/DDBJ databases">
        <authorList>
            <person name="Li G."/>
        </authorList>
    </citation>
    <scope>NUCLEOTIDE SEQUENCE [LARGE SCALE GENOMIC DNA]</scope>
    <source>
        <strain evidence="7 8">DSM 102029</strain>
    </source>
</reference>
<name>A0A6P1YUZ6_9HYPH</name>
<dbReference type="GO" id="GO:0005886">
    <property type="term" value="C:plasma membrane"/>
    <property type="evidence" value="ECO:0007669"/>
    <property type="project" value="UniProtKB-SubCell"/>
</dbReference>
<feature type="transmembrane region" description="Helical" evidence="6">
    <location>
        <begin position="405"/>
        <end position="423"/>
    </location>
</feature>
<dbReference type="Proteomes" id="UP000464751">
    <property type="component" value="Chromosome"/>
</dbReference>
<feature type="transmembrane region" description="Helical" evidence="6">
    <location>
        <begin position="99"/>
        <end position="124"/>
    </location>
</feature>
<feature type="transmembrane region" description="Helical" evidence="6">
    <location>
        <begin position="343"/>
        <end position="361"/>
    </location>
</feature>
<evidence type="ECO:0000256" key="6">
    <source>
        <dbReference type="SAM" id="Phobius"/>
    </source>
</evidence>
<organism evidence="7 8">
    <name type="scientific">Ancylobacter pratisalsi</name>
    <dbReference type="NCBI Taxonomy" id="1745854"/>
    <lineage>
        <taxon>Bacteria</taxon>
        <taxon>Pseudomonadati</taxon>
        <taxon>Pseudomonadota</taxon>
        <taxon>Alphaproteobacteria</taxon>
        <taxon>Hyphomicrobiales</taxon>
        <taxon>Xanthobacteraceae</taxon>
        <taxon>Ancylobacter</taxon>
    </lineage>
</organism>
<protein>
    <submittedName>
        <fullName evidence="7">Oligosaccharide flippase family protein</fullName>
    </submittedName>
</protein>
<dbReference type="AlphaFoldDB" id="A0A6P1YUZ6"/>
<feature type="transmembrane region" description="Helical" evidence="6">
    <location>
        <begin position="49"/>
        <end position="70"/>
    </location>
</feature>
<keyword evidence="3 6" id="KW-0812">Transmembrane</keyword>
<gene>
    <name evidence="7" type="ORF">G3A50_18250</name>
</gene>
<evidence type="ECO:0000256" key="5">
    <source>
        <dbReference type="ARBA" id="ARBA00023136"/>
    </source>
</evidence>
<comment type="subcellular location">
    <subcellularLocation>
        <location evidence="1">Cell membrane</location>
        <topology evidence="1">Multi-pass membrane protein</topology>
    </subcellularLocation>
</comment>
<keyword evidence="5 6" id="KW-0472">Membrane</keyword>
<evidence type="ECO:0000313" key="8">
    <source>
        <dbReference type="Proteomes" id="UP000464751"/>
    </source>
</evidence>
<dbReference type="RefSeq" id="WP_163076574.1">
    <property type="nucleotide sequence ID" value="NZ_CP048630.1"/>
</dbReference>
<dbReference type="InterPro" id="IPR050833">
    <property type="entry name" value="Poly_Biosynth_Transport"/>
</dbReference>
<evidence type="ECO:0000313" key="7">
    <source>
        <dbReference type="EMBL" id="QIB35434.1"/>
    </source>
</evidence>
<feature type="transmembrane region" description="Helical" evidence="6">
    <location>
        <begin position="164"/>
        <end position="182"/>
    </location>
</feature>
<dbReference type="Pfam" id="PF01943">
    <property type="entry name" value="Polysacc_synt"/>
    <property type="match status" value="1"/>
</dbReference>
<keyword evidence="8" id="KW-1185">Reference proteome</keyword>
<feature type="transmembrane region" description="Helical" evidence="6">
    <location>
        <begin position="276"/>
        <end position="293"/>
    </location>
</feature>
<feature type="transmembrane region" description="Helical" evidence="6">
    <location>
        <begin position="382"/>
        <end position="399"/>
    </location>
</feature>
<dbReference type="PANTHER" id="PTHR30250">
    <property type="entry name" value="PST FAMILY PREDICTED COLANIC ACID TRANSPORTER"/>
    <property type="match status" value="1"/>
</dbReference>
<evidence type="ECO:0000256" key="4">
    <source>
        <dbReference type="ARBA" id="ARBA00022989"/>
    </source>
</evidence>
<feature type="transmembrane region" description="Helical" evidence="6">
    <location>
        <begin position="130"/>
        <end position="152"/>
    </location>
</feature>
<accession>A0A6P1YUZ6</accession>
<evidence type="ECO:0000256" key="1">
    <source>
        <dbReference type="ARBA" id="ARBA00004651"/>
    </source>
</evidence>
<evidence type="ECO:0000256" key="2">
    <source>
        <dbReference type="ARBA" id="ARBA00022475"/>
    </source>
</evidence>